<dbReference type="SUPFAM" id="SSF69754">
    <property type="entry name" value="Ribosome binding protein Y (YfiA homologue)"/>
    <property type="match status" value="1"/>
</dbReference>
<proteinExistence type="predicted"/>
<evidence type="ECO:0000313" key="3">
    <source>
        <dbReference type="Proteomes" id="UP000245765"/>
    </source>
</evidence>
<dbReference type="OrthoDB" id="121633at2"/>
<comment type="caution">
    <text evidence="2">The sequence shown here is derived from an EMBL/GenBank/DDBJ whole genome shotgun (WGS) entry which is preliminary data.</text>
</comment>
<dbReference type="Proteomes" id="UP000245765">
    <property type="component" value="Unassembled WGS sequence"/>
</dbReference>
<sequence length="115" mass="12383">MRIQINTHDTAGDDDFTGRVEAAVGAGLERFAAHLTRVEVHLGDVNAGKHGPADKRCMIEARPTHHQPVAVTHQAATIPLAIDGALEKARRALDKALASRTDHKGAPSLRDNDLR</sequence>
<dbReference type="EMBL" id="QGNA01000002">
    <property type="protein sequence ID" value="PWS37734.1"/>
    <property type="molecule type" value="Genomic_DNA"/>
</dbReference>
<dbReference type="Pfam" id="PF02482">
    <property type="entry name" value="Ribosomal_S30AE"/>
    <property type="match status" value="1"/>
</dbReference>
<dbReference type="AlphaFoldDB" id="A0A317FF50"/>
<evidence type="ECO:0000313" key="2">
    <source>
        <dbReference type="EMBL" id="PWS37734.1"/>
    </source>
</evidence>
<gene>
    <name evidence="2" type="ORF">DFH01_11945</name>
</gene>
<evidence type="ECO:0000256" key="1">
    <source>
        <dbReference type="SAM" id="MobiDB-lite"/>
    </source>
</evidence>
<keyword evidence="3" id="KW-1185">Reference proteome</keyword>
<dbReference type="InterPro" id="IPR003489">
    <property type="entry name" value="RHF/RaiA"/>
</dbReference>
<organism evidence="2 3">
    <name type="scientific">Falsiroseomonas bella</name>
    <dbReference type="NCBI Taxonomy" id="2184016"/>
    <lineage>
        <taxon>Bacteria</taxon>
        <taxon>Pseudomonadati</taxon>
        <taxon>Pseudomonadota</taxon>
        <taxon>Alphaproteobacteria</taxon>
        <taxon>Acetobacterales</taxon>
        <taxon>Roseomonadaceae</taxon>
        <taxon>Falsiroseomonas</taxon>
    </lineage>
</organism>
<feature type="compositionally biased region" description="Basic and acidic residues" evidence="1">
    <location>
        <begin position="100"/>
        <end position="115"/>
    </location>
</feature>
<name>A0A317FF50_9PROT</name>
<reference evidence="3" key="1">
    <citation type="submission" date="2018-05" db="EMBL/GenBank/DDBJ databases">
        <authorList>
            <person name="Du Z."/>
            <person name="Wang X."/>
        </authorList>
    </citation>
    <scope>NUCLEOTIDE SEQUENCE [LARGE SCALE GENOMIC DNA]</scope>
    <source>
        <strain evidence="3">CQN31</strain>
    </source>
</reference>
<feature type="region of interest" description="Disordered" evidence="1">
    <location>
        <begin position="95"/>
        <end position="115"/>
    </location>
</feature>
<accession>A0A317FF50</accession>
<protein>
    <submittedName>
        <fullName evidence="2">Ribosomal subunit interface protein</fullName>
    </submittedName>
</protein>
<dbReference type="RefSeq" id="WP_109870844.1">
    <property type="nucleotide sequence ID" value="NZ_QGNA01000002.1"/>
</dbReference>
<dbReference type="InterPro" id="IPR036567">
    <property type="entry name" value="RHF-like"/>
</dbReference>
<dbReference type="Gene3D" id="3.30.160.100">
    <property type="entry name" value="Ribosome hibernation promotion factor-like"/>
    <property type="match status" value="1"/>
</dbReference>